<comment type="caution">
    <text evidence="1">The sequence shown here is derived from an EMBL/GenBank/DDBJ whole genome shotgun (WGS) entry which is preliminary data.</text>
</comment>
<dbReference type="Proteomes" id="UP000187439">
    <property type="component" value="Unassembled WGS sequence"/>
</dbReference>
<organism evidence="1 2">
    <name type="scientific">Paenibacillus odorifer</name>
    <dbReference type="NCBI Taxonomy" id="189426"/>
    <lineage>
        <taxon>Bacteria</taxon>
        <taxon>Bacillati</taxon>
        <taxon>Bacillota</taxon>
        <taxon>Bacilli</taxon>
        <taxon>Bacillales</taxon>
        <taxon>Paenibacillaceae</taxon>
        <taxon>Paenibacillus</taxon>
    </lineage>
</organism>
<sequence>MNELQGKQFSSQKVAKGTVFPAFLKAVEIWLQKTIEFKNEVDKIKPWRESYHVQNANSR</sequence>
<evidence type="ECO:0000313" key="2">
    <source>
        <dbReference type="Proteomes" id="UP000187439"/>
    </source>
</evidence>
<protein>
    <submittedName>
        <fullName evidence="1">Uncharacterized protein</fullName>
    </submittedName>
</protein>
<gene>
    <name evidence="1" type="ORF">BSK52_19770</name>
</gene>
<evidence type="ECO:0000313" key="1">
    <source>
        <dbReference type="EMBL" id="OMD38127.1"/>
    </source>
</evidence>
<dbReference type="AlphaFoldDB" id="A0A1R0XT71"/>
<accession>A0A1R0XT71</accession>
<name>A0A1R0XT71_9BACL</name>
<dbReference type="EMBL" id="MPTC01000019">
    <property type="protein sequence ID" value="OMD38127.1"/>
    <property type="molecule type" value="Genomic_DNA"/>
</dbReference>
<proteinExistence type="predicted"/>
<reference evidence="1 2" key="1">
    <citation type="submission" date="2016-10" db="EMBL/GenBank/DDBJ databases">
        <title>Paenibacillus species isolates.</title>
        <authorList>
            <person name="Beno S.M."/>
        </authorList>
    </citation>
    <scope>NUCLEOTIDE SEQUENCE [LARGE SCALE GENOMIC DNA]</scope>
    <source>
        <strain evidence="1 2">FSL H7-0710</strain>
    </source>
</reference>